<keyword evidence="3" id="KW-0808">Transferase</keyword>
<evidence type="ECO:0000313" key="4">
    <source>
        <dbReference type="Proteomes" id="UP000248614"/>
    </source>
</evidence>
<accession>A0A2W4Z0S9</accession>
<proteinExistence type="predicted"/>
<reference evidence="3 4" key="1">
    <citation type="submission" date="2017-08" db="EMBL/GenBank/DDBJ databases">
        <title>Infants hospitalized years apart are colonized by the same room-sourced microbial strains.</title>
        <authorList>
            <person name="Brooks B."/>
            <person name="Olm M.R."/>
            <person name="Firek B.A."/>
            <person name="Baker R."/>
            <person name="Thomas B.C."/>
            <person name="Morowitz M.J."/>
            <person name="Banfield J.F."/>
        </authorList>
    </citation>
    <scope>NUCLEOTIDE SEQUENCE [LARGE SCALE GENOMIC DNA]</scope>
    <source>
        <strain evidence="3">S2_018_000_R3_110</strain>
    </source>
</reference>
<evidence type="ECO:0000256" key="1">
    <source>
        <dbReference type="ARBA" id="ARBA00022763"/>
    </source>
</evidence>
<dbReference type="Pfam" id="PF00817">
    <property type="entry name" value="IMS"/>
    <property type="match status" value="1"/>
</dbReference>
<dbReference type="InterPro" id="IPR050356">
    <property type="entry name" value="SulA_CellDiv_inhibitor"/>
</dbReference>
<dbReference type="GO" id="GO:0016740">
    <property type="term" value="F:transferase activity"/>
    <property type="evidence" value="ECO:0007669"/>
    <property type="project" value="UniProtKB-KW"/>
</dbReference>
<sequence length="547" mass="60160">MRRAIRPSTWNYCVSAAGVPMVAGKWSGTVSKPSSPARSSGRRHLALWWPFLPSDRLLRQSPCAVPDDAPFVCVETVRGALRIAAADPQALDRGIAPGMALADARALLPELAVVDADPFADHGWLERIADACDRFTPLVALDGGDGVTLDVTGCAHLFGGEGALVAEVEARLARFGTLRHALADTPDAAQALARFQSAPAASEAAAIRRLGVTALRLDDEIAVALRRAGLRTIGDLASRPTAPIAARFGEETVAALARLLGDTDQRLRPRRALPALFFERRFAEPIARDGDVLATIGDLATEAEQELTARDRGGRRFAVRLYRADGALRDLAVESGLPLRDPPSVLRLFRERIDALSDPIDPGFGFDMIRLSVPALEPLAPTQLQLEGGAVSEEAMAALVDRLTTRLGRGRIARVCPGDSHLPEQGVLTMPAIDMLAPTGWDAPETGEPPLRPIHLFDPPQRIEVMAEVPDGPPHRFRWRRMLHDVIRFEGPERIAAQWWRRGQERTRTRDYYRVEDVRGRRYWIFRHGLYDRETPDPLWYVHGVFA</sequence>
<evidence type="ECO:0000259" key="2">
    <source>
        <dbReference type="Pfam" id="PF00817"/>
    </source>
</evidence>
<protein>
    <submittedName>
        <fullName evidence="3">Nucleotidyltransferase</fullName>
    </submittedName>
</protein>
<dbReference type="SUPFAM" id="SSF56672">
    <property type="entry name" value="DNA/RNA polymerases"/>
    <property type="match status" value="1"/>
</dbReference>
<gene>
    <name evidence="3" type="ORF">DI632_12580</name>
</gene>
<evidence type="ECO:0000313" key="3">
    <source>
        <dbReference type="EMBL" id="PZO75067.1"/>
    </source>
</evidence>
<dbReference type="CDD" id="cd03468">
    <property type="entry name" value="PolY_like"/>
    <property type="match status" value="1"/>
</dbReference>
<dbReference type="EMBL" id="QFNF01000037">
    <property type="protein sequence ID" value="PZO75067.1"/>
    <property type="molecule type" value="Genomic_DNA"/>
</dbReference>
<dbReference type="InterPro" id="IPR001126">
    <property type="entry name" value="UmuC"/>
</dbReference>
<keyword evidence="1" id="KW-0227">DNA damage</keyword>
<dbReference type="InterPro" id="IPR043502">
    <property type="entry name" value="DNA/RNA_pol_sf"/>
</dbReference>
<name>A0A2W4Z0S9_9SPHN</name>
<dbReference type="Proteomes" id="UP000248614">
    <property type="component" value="Unassembled WGS sequence"/>
</dbReference>
<dbReference type="GO" id="GO:0006281">
    <property type="term" value="P:DNA repair"/>
    <property type="evidence" value="ECO:0007669"/>
    <property type="project" value="InterPro"/>
</dbReference>
<feature type="domain" description="UmuC" evidence="2">
    <location>
        <begin position="69"/>
        <end position="190"/>
    </location>
</feature>
<dbReference type="AlphaFoldDB" id="A0A2W4Z0S9"/>
<organism evidence="3 4">
    <name type="scientific">Sphingomonas hengshuiensis</name>
    <dbReference type="NCBI Taxonomy" id="1609977"/>
    <lineage>
        <taxon>Bacteria</taxon>
        <taxon>Pseudomonadati</taxon>
        <taxon>Pseudomonadota</taxon>
        <taxon>Alphaproteobacteria</taxon>
        <taxon>Sphingomonadales</taxon>
        <taxon>Sphingomonadaceae</taxon>
        <taxon>Sphingomonas</taxon>
    </lineage>
</organism>
<dbReference type="PANTHER" id="PTHR35369">
    <property type="entry name" value="BLR3025 PROTEIN-RELATED"/>
    <property type="match status" value="1"/>
</dbReference>
<dbReference type="PANTHER" id="PTHR35369:SF2">
    <property type="entry name" value="BLR3025 PROTEIN"/>
    <property type="match status" value="1"/>
</dbReference>
<comment type="caution">
    <text evidence="3">The sequence shown here is derived from an EMBL/GenBank/DDBJ whole genome shotgun (WGS) entry which is preliminary data.</text>
</comment>